<gene>
    <name evidence="2" type="ORF">ABDJ85_10220</name>
</gene>
<evidence type="ECO:0008006" key="4">
    <source>
        <dbReference type="Google" id="ProtNLM"/>
    </source>
</evidence>
<accession>A0ABV0G2A5</accession>
<comment type="caution">
    <text evidence="2">The sequence shown here is derived from an EMBL/GenBank/DDBJ whole genome shotgun (WGS) entry which is preliminary data.</text>
</comment>
<feature type="chain" id="PRO_5046435347" description="Lipoprotein" evidence="1">
    <location>
        <begin position="25"/>
        <end position="184"/>
    </location>
</feature>
<dbReference type="Proteomes" id="UP001495147">
    <property type="component" value="Unassembled WGS sequence"/>
</dbReference>
<proteinExistence type="predicted"/>
<evidence type="ECO:0000313" key="3">
    <source>
        <dbReference type="Proteomes" id="UP001495147"/>
    </source>
</evidence>
<keyword evidence="1" id="KW-0732">Signal</keyword>
<organism evidence="2 3">
    <name type="scientific">Roseateles paludis</name>
    <dbReference type="NCBI Taxonomy" id="3145238"/>
    <lineage>
        <taxon>Bacteria</taxon>
        <taxon>Pseudomonadati</taxon>
        <taxon>Pseudomonadota</taxon>
        <taxon>Betaproteobacteria</taxon>
        <taxon>Burkholderiales</taxon>
        <taxon>Sphaerotilaceae</taxon>
        <taxon>Roseateles</taxon>
    </lineage>
</organism>
<dbReference type="RefSeq" id="WP_347704654.1">
    <property type="nucleotide sequence ID" value="NZ_JBDPZD010000002.1"/>
</dbReference>
<evidence type="ECO:0000256" key="1">
    <source>
        <dbReference type="SAM" id="SignalP"/>
    </source>
</evidence>
<reference evidence="2 3" key="1">
    <citation type="submission" date="2024-05" db="EMBL/GenBank/DDBJ databases">
        <title>Roseateles sp. DJS-2-20 16S ribosomal RNA gene Genome sequencing and assembly.</title>
        <authorList>
            <person name="Woo H."/>
        </authorList>
    </citation>
    <scope>NUCLEOTIDE SEQUENCE [LARGE SCALE GENOMIC DNA]</scope>
    <source>
        <strain evidence="2 3">DJS-2-20</strain>
    </source>
</reference>
<name>A0ABV0G2A5_9BURK</name>
<feature type="signal peptide" evidence="1">
    <location>
        <begin position="1"/>
        <end position="24"/>
    </location>
</feature>
<evidence type="ECO:0000313" key="2">
    <source>
        <dbReference type="EMBL" id="MEO3691845.1"/>
    </source>
</evidence>
<sequence>MPRMAVIAALFATAVAAAPFGAEACSATGAYGFSFGAKPAADAKRLRGGNASVWYAVQAPKPDERFDRYEVRTDTKTGEIYEIDAIRTIAPMASAPKLTAEDRAQNVQRAHAFVAEYRASLPPETQALLADKYRTSNWQGSIADGLWLEMSATAGWEVTVVCRDLRRELGMARRVLPEMFEQSK</sequence>
<dbReference type="EMBL" id="JBDPZD010000002">
    <property type="protein sequence ID" value="MEO3691845.1"/>
    <property type="molecule type" value="Genomic_DNA"/>
</dbReference>
<protein>
    <recommendedName>
        <fullName evidence="4">Lipoprotein</fullName>
    </recommendedName>
</protein>
<keyword evidence="3" id="KW-1185">Reference proteome</keyword>